<dbReference type="PANTHER" id="PTHR12149">
    <property type="entry name" value="FRUCTOSAMINE 3 KINASE-RELATED PROTEIN"/>
    <property type="match status" value="1"/>
</dbReference>
<dbReference type="Gene3D" id="3.90.1200.10">
    <property type="match status" value="1"/>
</dbReference>
<keyword evidence="1" id="KW-0808">Transferase</keyword>
<dbReference type="PANTHER" id="PTHR12149:SF8">
    <property type="entry name" value="PROTEIN-RIBULOSAMINE 3-KINASE"/>
    <property type="match status" value="1"/>
</dbReference>
<dbReference type="InterPro" id="IPR016477">
    <property type="entry name" value="Fructo-/Ketosamine-3-kinase"/>
</dbReference>
<dbReference type="GO" id="GO:0016301">
    <property type="term" value="F:kinase activity"/>
    <property type="evidence" value="ECO:0007669"/>
    <property type="project" value="UniProtKB-UniRule"/>
</dbReference>
<keyword evidence="1 2" id="KW-0418">Kinase</keyword>
<dbReference type="Proteomes" id="UP000247978">
    <property type="component" value="Unassembled WGS sequence"/>
</dbReference>
<accession>A0A2V3WC64</accession>
<protein>
    <submittedName>
        <fullName evidence="2">Fructosamine-3-kinase</fullName>
    </submittedName>
</protein>
<name>A0A2V3WC64_9BACI</name>
<proteinExistence type="inferred from homology"/>
<dbReference type="AlphaFoldDB" id="A0A2V3WC64"/>
<dbReference type="EMBL" id="QJJQ01000008">
    <property type="protein sequence ID" value="PXW86329.1"/>
    <property type="molecule type" value="Genomic_DNA"/>
</dbReference>
<gene>
    <name evidence="2" type="ORF">DFR56_108145</name>
</gene>
<evidence type="ECO:0000313" key="3">
    <source>
        <dbReference type="Proteomes" id="UP000247978"/>
    </source>
</evidence>
<dbReference type="SUPFAM" id="SSF56112">
    <property type="entry name" value="Protein kinase-like (PK-like)"/>
    <property type="match status" value="1"/>
</dbReference>
<sequence length="294" mass="34167">MRMDNMEQLAKIALENGRDYSGLQTIKKIKGGSINEAFYVRTEDAEFFMKFHANSPKSFFKNEATGLRLIKETDTISVPNYLSYSDQPGNAFLLLEWIEGKKSDETEEILGQKLAELHQSFGRMHGFQTDTYIGLLPQPNELNANWLDYYRKKRLGSQMEQGIEKGLIKDKRRKQLEQLSERLDEWVPSFVEPSHLHGDLYIGNWIVGPGGEPYLVDPSFLYGDRHFEIAYTELFGGFPSKFYESYHESYPLRKDYEDVKPIYQLYYLLAHLNLFGESYGESIDTILDRYVGEL</sequence>
<keyword evidence="3" id="KW-1185">Reference proteome</keyword>
<dbReference type="PIRSF" id="PIRSF006221">
    <property type="entry name" value="Ketosamine-3-kinase"/>
    <property type="match status" value="1"/>
</dbReference>
<reference evidence="2 3" key="1">
    <citation type="submission" date="2018-05" db="EMBL/GenBank/DDBJ databases">
        <title>Genomic Encyclopedia of Type Strains, Phase IV (KMG-IV): sequencing the most valuable type-strain genomes for metagenomic binning, comparative biology and taxonomic classification.</title>
        <authorList>
            <person name="Goeker M."/>
        </authorList>
    </citation>
    <scope>NUCLEOTIDE SEQUENCE [LARGE SCALE GENOMIC DNA]</scope>
    <source>
        <strain evidence="2 3">DSM 28556</strain>
    </source>
</reference>
<comment type="caution">
    <text evidence="2">The sequence shown here is derived from an EMBL/GenBank/DDBJ whole genome shotgun (WGS) entry which is preliminary data.</text>
</comment>
<dbReference type="Pfam" id="PF03881">
    <property type="entry name" value="Fructosamin_kin"/>
    <property type="match status" value="1"/>
</dbReference>
<evidence type="ECO:0000313" key="2">
    <source>
        <dbReference type="EMBL" id="PXW86329.1"/>
    </source>
</evidence>
<dbReference type="Gene3D" id="3.30.200.20">
    <property type="entry name" value="Phosphorylase Kinase, domain 1"/>
    <property type="match status" value="1"/>
</dbReference>
<comment type="similarity">
    <text evidence="1">Belongs to the fructosamine kinase family.</text>
</comment>
<dbReference type="RefSeq" id="WP_242694571.1">
    <property type="nucleotide sequence ID" value="NZ_JADIJL010000004.1"/>
</dbReference>
<evidence type="ECO:0000256" key="1">
    <source>
        <dbReference type="PIRNR" id="PIRNR006221"/>
    </source>
</evidence>
<organism evidence="2 3">
    <name type="scientific">Pseudogracilibacillus auburnensis</name>
    <dbReference type="NCBI Taxonomy" id="1494959"/>
    <lineage>
        <taxon>Bacteria</taxon>
        <taxon>Bacillati</taxon>
        <taxon>Bacillota</taxon>
        <taxon>Bacilli</taxon>
        <taxon>Bacillales</taxon>
        <taxon>Bacillaceae</taxon>
        <taxon>Pseudogracilibacillus</taxon>
    </lineage>
</organism>
<dbReference type="InterPro" id="IPR011009">
    <property type="entry name" value="Kinase-like_dom_sf"/>
</dbReference>